<gene>
    <name evidence="1" type="ORF">A3A63_00455</name>
</gene>
<dbReference type="EMBL" id="MFJX01000015">
    <property type="protein sequence ID" value="OGG31323.1"/>
    <property type="molecule type" value="Genomic_DNA"/>
</dbReference>
<reference evidence="1 2" key="1">
    <citation type="journal article" date="2016" name="Nat. Commun.">
        <title>Thousands of microbial genomes shed light on interconnected biogeochemical processes in an aquifer system.</title>
        <authorList>
            <person name="Anantharaman K."/>
            <person name="Brown C.T."/>
            <person name="Hug L.A."/>
            <person name="Sharon I."/>
            <person name="Castelle C.J."/>
            <person name="Probst A.J."/>
            <person name="Thomas B.C."/>
            <person name="Singh A."/>
            <person name="Wilkins M.J."/>
            <person name="Karaoz U."/>
            <person name="Brodie E.L."/>
            <person name="Williams K.H."/>
            <person name="Hubbard S.S."/>
            <person name="Banfield J.F."/>
        </authorList>
    </citation>
    <scope>NUCLEOTIDE SEQUENCE [LARGE SCALE GENOMIC DNA]</scope>
</reference>
<name>A0A1F6B3F0_9BACT</name>
<dbReference type="AlphaFoldDB" id="A0A1F6B3F0"/>
<dbReference type="Proteomes" id="UP000176450">
    <property type="component" value="Unassembled WGS sequence"/>
</dbReference>
<accession>A0A1F6B3F0</accession>
<comment type="caution">
    <text evidence="1">The sequence shown here is derived from an EMBL/GenBank/DDBJ whole genome shotgun (WGS) entry which is preliminary data.</text>
</comment>
<sequence>MKKQLNIPSFKNEAEERAYWAKLDLSKHFSVSDFEPVAIPNLKPTSQAISIRLPMHLLIRLKERANEQMVPYQTLIKHYIAHGLQR</sequence>
<protein>
    <submittedName>
        <fullName evidence="1">Uncharacterized protein</fullName>
    </submittedName>
</protein>
<evidence type="ECO:0000313" key="2">
    <source>
        <dbReference type="Proteomes" id="UP000176450"/>
    </source>
</evidence>
<proteinExistence type="predicted"/>
<dbReference type="Pfam" id="PF12441">
    <property type="entry name" value="CopG_antitoxin"/>
    <property type="match status" value="1"/>
</dbReference>
<evidence type="ECO:0000313" key="1">
    <source>
        <dbReference type="EMBL" id="OGG31323.1"/>
    </source>
</evidence>
<organism evidence="1 2">
    <name type="scientific">Candidatus Gottesmanbacteria bacterium RIFCSPLOWO2_01_FULL_46_9</name>
    <dbReference type="NCBI Taxonomy" id="1798394"/>
    <lineage>
        <taxon>Bacteria</taxon>
        <taxon>Candidatus Gottesmaniibacteriota</taxon>
    </lineage>
</organism>
<dbReference type="InterPro" id="IPR022148">
    <property type="entry name" value="CopG_antitoxin"/>
</dbReference>